<keyword evidence="8" id="KW-0675">Receptor</keyword>
<dbReference type="PROSITE" id="PS52016">
    <property type="entry name" value="TONB_DEPENDENT_REC_3"/>
    <property type="match status" value="1"/>
</dbReference>
<keyword evidence="4 10" id="KW-0812">Transmembrane</keyword>
<dbReference type="GO" id="GO:0009279">
    <property type="term" value="C:cell outer membrane"/>
    <property type="evidence" value="ECO:0007669"/>
    <property type="project" value="UniProtKB-SubCell"/>
</dbReference>
<reference evidence="16" key="1">
    <citation type="submission" date="2016-10" db="EMBL/GenBank/DDBJ databases">
        <authorList>
            <person name="de Groot N.N."/>
        </authorList>
    </citation>
    <scope>NUCLEOTIDE SEQUENCE [LARGE SCALE GENOMIC DNA]</scope>
    <source>
        <strain evidence="16">BP1-145</strain>
    </source>
</reference>
<keyword evidence="3 10" id="KW-1134">Transmembrane beta strand</keyword>
<dbReference type="AlphaFoldDB" id="A0A1H0HZB9"/>
<feature type="domain" description="TonB-dependent receptor plug" evidence="14">
    <location>
        <begin position="56"/>
        <end position="160"/>
    </location>
</feature>
<keyword evidence="5 12" id="KW-0732">Signal</keyword>
<evidence type="ECO:0000256" key="10">
    <source>
        <dbReference type="PROSITE-ProRule" id="PRU01360"/>
    </source>
</evidence>
<proteinExistence type="inferred from homology"/>
<name>A0A1H0HZB9_9BACT</name>
<keyword evidence="7 10" id="KW-0472">Membrane</keyword>
<keyword evidence="2 10" id="KW-0813">Transport</keyword>
<keyword evidence="6 11" id="KW-0798">TonB box</keyword>
<keyword evidence="9 10" id="KW-0998">Cell outer membrane</keyword>
<dbReference type="GO" id="GO:0015344">
    <property type="term" value="F:siderophore uptake transmembrane transporter activity"/>
    <property type="evidence" value="ECO:0007669"/>
    <property type="project" value="TreeGrafter"/>
</dbReference>
<evidence type="ECO:0000256" key="8">
    <source>
        <dbReference type="ARBA" id="ARBA00023170"/>
    </source>
</evidence>
<evidence type="ECO:0000256" key="11">
    <source>
        <dbReference type="RuleBase" id="RU003357"/>
    </source>
</evidence>
<dbReference type="EMBL" id="FNIW01000012">
    <property type="protein sequence ID" value="SDO24494.1"/>
    <property type="molecule type" value="Genomic_DNA"/>
</dbReference>
<feature type="domain" description="TonB-dependent receptor-like beta-barrel" evidence="13">
    <location>
        <begin position="270"/>
        <end position="679"/>
    </location>
</feature>
<evidence type="ECO:0000256" key="5">
    <source>
        <dbReference type="ARBA" id="ARBA00022729"/>
    </source>
</evidence>
<evidence type="ECO:0000256" key="7">
    <source>
        <dbReference type="ARBA" id="ARBA00023136"/>
    </source>
</evidence>
<evidence type="ECO:0000256" key="1">
    <source>
        <dbReference type="ARBA" id="ARBA00004571"/>
    </source>
</evidence>
<comment type="similarity">
    <text evidence="10 11">Belongs to the TonB-dependent receptor family.</text>
</comment>
<comment type="caution">
    <text evidence="15">The sequence shown here is derived from an EMBL/GenBank/DDBJ whole genome shotgun (WGS) entry which is preliminary data.</text>
</comment>
<evidence type="ECO:0000259" key="13">
    <source>
        <dbReference type="Pfam" id="PF00593"/>
    </source>
</evidence>
<evidence type="ECO:0000256" key="9">
    <source>
        <dbReference type="ARBA" id="ARBA00023237"/>
    </source>
</evidence>
<evidence type="ECO:0000256" key="3">
    <source>
        <dbReference type="ARBA" id="ARBA00022452"/>
    </source>
</evidence>
<dbReference type="PANTHER" id="PTHR30069">
    <property type="entry name" value="TONB-DEPENDENT OUTER MEMBRANE RECEPTOR"/>
    <property type="match status" value="1"/>
</dbReference>
<feature type="signal peptide" evidence="12">
    <location>
        <begin position="1"/>
        <end position="18"/>
    </location>
</feature>
<feature type="chain" id="PRO_5011512758" evidence="12">
    <location>
        <begin position="19"/>
        <end position="722"/>
    </location>
</feature>
<dbReference type="InterPro" id="IPR000531">
    <property type="entry name" value="Beta-barrel_TonB"/>
</dbReference>
<dbReference type="Gene3D" id="2.40.170.20">
    <property type="entry name" value="TonB-dependent receptor, beta-barrel domain"/>
    <property type="match status" value="1"/>
</dbReference>
<evidence type="ECO:0000256" key="12">
    <source>
        <dbReference type="SAM" id="SignalP"/>
    </source>
</evidence>
<evidence type="ECO:0000313" key="15">
    <source>
        <dbReference type="EMBL" id="SDO24494.1"/>
    </source>
</evidence>
<accession>A0A1H0HZB9</accession>
<dbReference type="InterPro" id="IPR039426">
    <property type="entry name" value="TonB-dep_rcpt-like"/>
</dbReference>
<organism evidence="15 16">
    <name type="scientific">Prevotella communis</name>
    <dbReference type="NCBI Taxonomy" id="2913614"/>
    <lineage>
        <taxon>Bacteria</taxon>
        <taxon>Pseudomonadati</taxon>
        <taxon>Bacteroidota</taxon>
        <taxon>Bacteroidia</taxon>
        <taxon>Bacteroidales</taxon>
        <taxon>Prevotellaceae</taxon>
        <taxon>Prevotella</taxon>
    </lineage>
</organism>
<dbReference type="Pfam" id="PF07715">
    <property type="entry name" value="Plug"/>
    <property type="match status" value="1"/>
</dbReference>
<protein>
    <submittedName>
        <fullName evidence="15">Iron complex outermembrane recepter protein</fullName>
    </submittedName>
</protein>
<comment type="subcellular location">
    <subcellularLocation>
        <location evidence="1 10">Cell outer membrane</location>
        <topology evidence="1 10">Multi-pass membrane protein</topology>
    </subcellularLocation>
</comment>
<dbReference type="CDD" id="cd01347">
    <property type="entry name" value="ligand_gated_channel"/>
    <property type="match status" value="1"/>
</dbReference>
<dbReference type="Gene3D" id="2.170.130.10">
    <property type="entry name" value="TonB-dependent receptor, plug domain"/>
    <property type="match status" value="1"/>
</dbReference>
<dbReference type="RefSeq" id="WP_255380660.1">
    <property type="nucleotide sequence ID" value="NZ_FNIW01000012.1"/>
</dbReference>
<dbReference type="Proteomes" id="UP000199134">
    <property type="component" value="Unassembled WGS sequence"/>
</dbReference>
<sequence length="722" mass="80995">MKSKYIILPLLCVSMAMAAQNHNNKHQHAEDSTDVFYRHLQLNELTVTGVTGDTKLKHVTAPVSIVSPQVLRATASTNVIDAISHQPGVSQLTTGGSISKPIIRGLGYNRVVVMSDGVRQEGQQWGDEHGVEVDGNSVNSVEILKGPASLMYGSDAMAGVVILHQQPTLAEGEMKANVTSEYQTNNGLFAYHLQMAGNQKGFVWDASFSDKMAHAYKNKYDGYVPGSQFRERAGRLMLGVNKGWGHSRLVWAIYHLTPGIVEGERDAQTGELEHENGWTGHQYSKSLPFQQVKHYKLVWDNSLNLSSGYLKVLIGYQQNRRQEFEESMDDYELYFKLHTLTYDLRYVTNEFGGWKLSTGIGGMYQKSGNEGEEYLIPDYRLFDFGLYATATKQLGDRWTLNGGVRYDHRHLHGYELMEDDELRFTDFSRHFNGLTGSIGAVLNVSDNLNLKMNIARGFRTPNMSELASNGVHEGSVRYELGNQQLKSEYSLQADLGLDFTSRYVSAQLALFANRINNYIFTHRVAEEKEEGYLTYAYTQGDARLLGFEAGVDFHPIHSVHFSNAFSYVDAQQMHAAPGAKYLPFTPAPKWSSELKWELSHHSHPTIAHHHTTDAAHRSLLNNLYVAAGLDCFLKQSHIYGVDDTETETPGYALLSLSAGTDLQLHGKKVAEFYFTADNLLDKAYQNHLSRLKYADENAVTGRRGVYNMGRNITFKVVIPITL</sequence>
<evidence type="ECO:0000256" key="2">
    <source>
        <dbReference type="ARBA" id="ARBA00022448"/>
    </source>
</evidence>
<dbReference type="GO" id="GO:0044718">
    <property type="term" value="P:siderophore transmembrane transport"/>
    <property type="evidence" value="ECO:0007669"/>
    <property type="project" value="TreeGrafter"/>
</dbReference>
<dbReference type="SUPFAM" id="SSF56935">
    <property type="entry name" value="Porins"/>
    <property type="match status" value="1"/>
</dbReference>
<dbReference type="PANTHER" id="PTHR30069:SF29">
    <property type="entry name" value="HEMOGLOBIN AND HEMOGLOBIN-HAPTOGLOBIN-BINDING PROTEIN 1-RELATED"/>
    <property type="match status" value="1"/>
</dbReference>
<dbReference type="InterPro" id="IPR037066">
    <property type="entry name" value="Plug_dom_sf"/>
</dbReference>
<evidence type="ECO:0000259" key="14">
    <source>
        <dbReference type="Pfam" id="PF07715"/>
    </source>
</evidence>
<gene>
    <name evidence="15" type="ORF">SAMN04487900_11279</name>
</gene>
<dbReference type="InterPro" id="IPR036942">
    <property type="entry name" value="Beta-barrel_TonB_sf"/>
</dbReference>
<evidence type="ECO:0000256" key="4">
    <source>
        <dbReference type="ARBA" id="ARBA00022692"/>
    </source>
</evidence>
<evidence type="ECO:0000256" key="6">
    <source>
        <dbReference type="ARBA" id="ARBA00023077"/>
    </source>
</evidence>
<evidence type="ECO:0000313" key="16">
    <source>
        <dbReference type="Proteomes" id="UP000199134"/>
    </source>
</evidence>
<dbReference type="Pfam" id="PF00593">
    <property type="entry name" value="TonB_dep_Rec_b-barrel"/>
    <property type="match status" value="1"/>
</dbReference>
<dbReference type="InterPro" id="IPR012910">
    <property type="entry name" value="Plug_dom"/>
</dbReference>